<accession>A0A0Q2V0J7</accession>
<comment type="caution">
    <text evidence="12">The sequence shown here is derived from an EMBL/GenBank/DDBJ whole genome shotgun (WGS) entry which is preliminary data.</text>
</comment>
<comment type="similarity">
    <text evidence="2">Belongs to the CorA metal ion transporter (MIT) (TC 1.A.35) family.</text>
</comment>
<keyword evidence="6 11" id="KW-0812">Transmembrane</keyword>
<feature type="transmembrane region" description="Helical" evidence="11">
    <location>
        <begin position="250"/>
        <end position="271"/>
    </location>
</feature>
<protein>
    <submittedName>
        <fullName evidence="12">Magnesium transporter</fullName>
    </submittedName>
</protein>
<organism evidence="12 13">
    <name type="scientific">Vibrio furnissii</name>
    <dbReference type="NCBI Taxonomy" id="29494"/>
    <lineage>
        <taxon>Bacteria</taxon>
        <taxon>Pseudomonadati</taxon>
        <taxon>Pseudomonadota</taxon>
        <taxon>Gammaproteobacteria</taxon>
        <taxon>Vibrionales</taxon>
        <taxon>Vibrionaceae</taxon>
        <taxon>Vibrio</taxon>
    </lineage>
</organism>
<keyword evidence="3" id="KW-0813">Transport</keyword>
<dbReference type="AlphaFoldDB" id="A0A0Q2V0J7"/>
<dbReference type="InParanoid" id="A0A0Q2V0J7"/>
<dbReference type="Gene3D" id="3.30.460.20">
    <property type="entry name" value="CorA soluble domain-like"/>
    <property type="match status" value="1"/>
</dbReference>
<evidence type="ECO:0000256" key="11">
    <source>
        <dbReference type="SAM" id="Phobius"/>
    </source>
</evidence>
<comment type="subcellular location">
    <subcellularLocation>
        <location evidence="1">Cell membrane</location>
        <topology evidence="1">Multi-pass membrane protein</topology>
    </subcellularLocation>
</comment>
<evidence type="ECO:0000256" key="10">
    <source>
        <dbReference type="ARBA" id="ARBA00023136"/>
    </source>
</evidence>
<dbReference type="GO" id="GO:0015087">
    <property type="term" value="F:cobalt ion transmembrane transporter activity"/>
    <property type="evidence" value="ECO:0007669"/>
    <property type="project" value="TreeGrafter"/>
</dbReference>
<keyword evidence="9" id="KW-0406">Ion transport</keyword>
<dbReference type="CDD" id="cd12833">
    <property type="entry name" value="ZntB-like_1"/>
    <property type="match status" value="1"/>
</dbReference>
<keyword evidence="4" id="KW-1003">Cell membrane</keyword>
<keyword evidence="10 11" id="KW-0472">Membrane</keyword>
<evidence type="ECO:0000256" key="4">
    <source>
        <dbReference type="ARBA" id="ARBA00022475"/>
    </source>
</evidence>
<evidence type="ECO:0000256" key="8">
    <source>
        <dbReference type="ARBA" id="ARBA00022989"/>
    </source>
</evidence>
<dbReference type="InterPro" id="IPR045863">
    <property type="entry name" value="CorA_TM1_TM2"/>
</dbReference>
<dbReference type="InterPro" id="IPR045861">
    <property type="entry name" value="CorA_cytoplasmic_dom"/>
</dbReference>
<keyword evidence="7" id="KW-0862">Zinc</keyword>
<evidence type="ECO:0000256" key="7">
    <source>
        <dbReference type="ARBA" id="ARBA00022833"/>
    </source>
</evidence>
<name>A0A0Q2V0J7_VIBFU</name>
<gene>
    <name evidence="12" type="ORF">AMR76_09610</name>
</gene>
<keyword evidence="13" id="KW-1185">Reference proteome</keyword>
<evidence type="ECO:0000256" key="1">
    <source>
        <dbReference type="ARBA" id="ARBA00004651"/>
    </source>
</evidence>
<sequence>MDFLIDHWRFSDDQATQPEGSPQHIEAGHWYHCQRDAAGVRDWLIANTIPASIVDSLLAEDTRPLFEQYDEQNFLLILRGVNLNDNSDPADMLSVRILYYNGALISSRKIPSKTINTLRNALLDGNGAKSLAELVLGIIDGLNRNIDYYLDLVEDKISAFDDEVELSEELMDTHKALLKIKRFIKPQQYAIDDYLNSSVPLAGSKHLRLRHSVNTITRINETLDFYLSELEIIKGELRQYHAEKMNQNTYLFSVIAAIFLPTSFLTGLLGVNVGGIPGTESPLAFGFFCVGLVAIFALEFWILRRLQFFSNQP</sequence>
<dbReference type="GO" id="GO:0000287">
    <property type="term" value="F:magnesium ion binding"/>
    <property type="evidence" value="ECO:0007669"/>
    <property type="project" value="TreeGrafter"/>
</dbReference>
<dbReference type="Gene3D" id="1.20.58.340">
    <property type="entry name" value="Magnesium transport protein CorA, transmembrane region"/>
    <property type="match status" value="2"/>
</dbReference>
<evidence type="ECO:0000256" key="9">
    <source>
        <dbReference type="ARBA" id="ARBA00023065"/>
    </source>
</evidence>
<dbReference type="FunCoup" id="A0A0Q2V0J7">
    <property type="interactions" value="272"/>
</dbReference>
<evidence type="ECO:0000256" key="2">
    <source>
        <dbReference type="ARBA" id="ARBA00009765"/>
    </source>
</evidence>
<evidence type="ECO:0000313" key="13">
    <source>
        <dbReference type="Proteomes" id="UP000051221"/>
    </source>
</evidence>
<dbReference type="EMBL" id="LKHS01000007">
    <property type="protein sequence ID" value="KQH86280.1"/>
    <property type="molecule type" value="Genomic_DNA"/>
</dbReference>
<evidence type="ECO:0000256" key="6">
    <source>
        <dbReference type="ARBA" id="ARBA00022692"/>
    </source>
</evidence>
<proteinExistence type="inferred from homology"/>
<dbReference type="Pfam" id="PF01544">
    <property type="entry name" value="CorA"/>
    <property type="match status" value="1"/>
</dbReference>
<dbReference type="PANTHER" id="PTHR46494:SF3">
    <property type="entry name" value="ZINC TRANSPORT PROTEIN ZNTB"/>
    <property type="match status" value="1"/>
</dbReference>
<feature type="transmembrane region" description="Helical" evidence="11">
    <location>
        <begin position="283"/>
        <end position="303"/>
    </location>
</feature>
<dbReference type="GO" id="GO:0050897">
    <property type="term" value="F:cobalt ion binding"/>
    <property type="evidence" value="ECO:0007669"/>
    <property type="project" value="TreeGrafter"/>
</dbReference>
<keyword evidence="5" id="KW-0997">Cell inner membrane</keyword>
<dbReference type="SUPFAM" id="SSF144083">
    <property type="entry name" value="Magnesium transport protein CorA, transmembrane region"/>
    <property type="match status" value="1"/>
</dbReference>
<reference evidence="12 13" key="1">
    <citation type="submission" date="2015-08" db="EMBL/GenBank/DDBJ databases">
        <title>Antibacterial properties of a collection of Vibrionaceae strains.</title>
        <authorList>
            <person name="Giubergia S."/>
        </authorList>
    </citation>
    <scope>NUCLEOTIDE SEQUENCE [LARGE SCALE GENOMIC DNA]</scope>
    <source>
        <strain evidence="12 13">S0821</strain>
    </source>
</reference>
<evidence type="ECO:0000313" key="12">
    <source>
        <dbReference type="EMBL" id="KQH86280.1"/>
    </source>
</evidence>
<dbReference type="GO" id="GO:0005886">
    <property type="term" value="C:plasma membrane"/>
    <property type="evidence" value="ECO:0007669"/>
    <property type="project" value="UniProtKB-SubCell"/>
</dbReference>
<evidence type="ECO:0000256" key="3">
    <source>
        <dbReference type="ARBA" id="ARBA00022448"/>
    </source>
</evidence>
<dbReference type="RefSeq" id="WP_055465940.1">
    <property type="nucleotide sequence ID" value="NZ_CP119521.1"/>
</dbReference>
<dbReference type="GO" id="GO:0015095">
    <property type="term" value="F:magnesium ion transmembrane transporter activity"/>
    <property type="evidence" value="ECO:0007669"/>
    <property type="project" value="TreeGrafter"/>
</dbReference>
<dbReference type="Proteomes" id="UP000051221">
    <property type="component" value="Unassembled WGS sequence"/>
</dbReference>
<dbReference type="PANTHER" id="PTHR46494">
    <property type="entry name" value="CORA FAMILY METAL ION TRANSPORTER (EUROFUNG)"/>
    <property type="match status" value="1"/>
</dbReference>
<dbReference type="SUPFAM" id="SSF143865">
    <property type="entry name" value="CorA soluble domain-like"/>
    <property type="match status" value="1"/>
</dbReference>
<dbReference type="InterPro" id="IPR002523">
    <property type="entry name" value="MgTranspt_CorA/ZnTranspt_ZntB"/>
</dbReference>
<keyword evidence="8 11" id="KW-1133">Transmembrane helix</keyword>
<evidence type="ECO:0000256" key="5">
    <source>
        <dbReference type="ARBA" id="ARBA00022519"/>
    </source>
</evidence>